<evidence type="ECO:0000259" key="3">
    <source>
        <dbReference type="Pfam" id="PF13005"/>
    </source>
</evidence>
<evidence type="ECO:0000313" key="5">
    <source>
        <dbReference type="EMBL" id="KAF0821219.1"/>
    </source>
</evidence>
<feature type="non-terminal residue" evidence="5">
    <location>
        <position position="539"/>
    </location>
</feature>
<dbReference type="InterPro" id="IPR024463">
    <property type="entry name" value="Transposase_TnpC_homeodom"/>
</dbReference>
<evidence type="ECO:0000259" key="4">
    <source>
        <dbReference type="Pfam" id="PF13007"/>
    </source>
</evidence>
<feature type="domain" description="Transposase IS66 central" evidence="2">
    <location>
        <begin position="234"/>
        <end position="520"/>
    </location>
</feature>
<dbReference type="InterPro" id="IPR024474">
    <property type="entry name" value="Znf_dom_IS66"/>
</dbReference>
<evidence type="ECO:0000256" key="1">
    <source>
        <dbReference type="SAM" id="Coils"/>
    </source>
</evidence>
<dbReference type="NCBIfam" id="NF033517">
    <property type="entry name" value="transpos_IS66"/>
    <property type="match status" value="1"/>
</dbReference>
<dbReference type="Pfam" id="PF13007">
    <property type="entry name" value="LZ_Tnp_IS66"/>
    <property type="match status" value="1"/>
</dbReference>
<gene>
    <name evidence="5" type="ORF">KIS1582_5078</name>
</gene>
<sequence>MAVWKQCHPDGRYEKTITLAAGWIVPLSKAGTPRRAIAKDCVIFSIGKKEFVHICRILLSMKTNVQTPPAEPTIESLQAQVEELTAKIKWYEEQFRLSQQKRFGSSSEKTDDDQLALLLFNEAEQLADPTVSEPIHETITYRRKKKRGQRETSLSSLPTETIEYRLADADQACSCCGHGLHEMSVEVRKELAIEPAKVKVIEHKRFVYACRHCEQHGTETPIVTAPMPPSVFPKSLASPSIMAHIITQKYVEGLPLYRQEKYFQRLGVNLSRQTMANWVLYGAEKWLSILYDRMHQELVKQPIAHADETTLQVLREPGRDATAKSYVWLYRTGTDGPPIVLYDYQPSRKGEHAKHFLETFSGYLQVDGYSGYLKVPDVILVGCWAHARRKFDEALKAAPPSAKGKQTASAEGLQFCNQLYAIERAIKKESSEKRYEVRLEKSKPVLDLFLAWLQTKQPQVAPKSKLGEAITYGLNQWELLEAFLQDGRLEIDNNRSERAIKPFVIGRKNWLFSNTPRGARGSAIVYSIVETAKENGLNP</sequence>
<keyword evidence="1" id="KW-0175">Coiled coil</keyword>
<accession>A0A800MRM5</accession>
<feature type="domain" description="Transposase TnpC homeodomain" evidence="4">
    <location>
        <begin position="90"/>
        <end position="162"/>
    </location>
</feature>
<dbReference type="Pfam" id="PF03050">
    <property type="entry name" value="DDE_Tnp_IS66"/>
    <property type="match status" value="1"/>
</dbReference>
<dbReference type="Proteomes" id="UP000465778">
    <property type="component" value="Unassembled WGS sequence"/>
</dbReference>
<proteinExistence type="predicted"/>
<feature type="coiled-coil region" evidence="1">
    <location>
        <begin position="74"/>
        <end position="101"/>
    </location>
</feature>
<dbReference type="Pfam" id="PF13005">
    <property type="entry name" value="zf-IS66"/>
    <property type="match status" value="1"/>
</dbReference>
<name>A0A800MRM5_CYTFI</name>
<comment type="caution">
    <text evidence="5">The sequence shown here is derived from an EMBL/GenBank/DDBJ whole genome shotgun (WGS) entry which is preliminary data.</text>
</comment>
<dbReference type="InterPro" id="IPR004291">
    <property type="entry name" value="Transposase_IS66_central"/>
</dbReference>
<dbReference type="InterPro" id="IPR052344">
    <property type="entry name" value="Transposase-related"/>
</dbReference>
<reference evidence="5 6" key="1">
    <citation type="journal article" date="2020" name="G3 (Bethesda)">
        <title>Whole Genome Sequencing and Comparative Genomics of Two Nematicidal Bacillus Strains Reveals a Wide Range of Possible Virulence Factors.</title>
        <authorList>
            <person name="Susic N."/>
            <person name="Janezic S."/>
            <person name="Rupnik M."/>
            <person name="Geric Stare B."/>
        </authorList>
    </citation>
    <scope>NUCLEOTIDE SEQUENCE [LARGE SCALE GENOMIC DNA]</scope>
    <source>
        <strain evidence="5 6">I-1582</strain>
    </source>
</reference>
<dbReference type="AlphaFoldDB" id="A0A800MRM5"/>
<feature type="domain" description="Transposase IS66 zinc-finger binding" evidence="3">
    <location>
        <begin position="171"/>
        <end position="214"/>
    </location>
</feature>
<dbReference type="EMBL" id="VDEM01000145">
    <property type="protein sequence ID" value="KAF0821219.1"/>
    <property type="molecule type" value="Genomic_DNA"/>
</dbReference>
<protein>
    <submittedName>
        <fullName evidence="5">Mobile element protein</fullName>
    </submittedName>
</protein>
<evidence type="ECO:0000259" key="2">
    <source>
        <dbReference type="Pfam" id="PF03050"/>
    </source>
</evidence>
<evidence type="ECO:0000313" key="6">
    <source>
        <dbReference type="Proteomes" id="UP000465778"/>
    </source>
</evidence>
<organism evidence="5 6">
    <name type="scientific">Cytobacillus firmus</name>
    <name type="common">Bacillus firmus</name>
    <dbReference type="NCBI Taxonomy" id="1399"/>
    <lineage>
        <taxon>Bacteria</taxon>
        <taxon>Bacillati</taxon>
        <taxon>Bacillota</taxon>
        <taxon>Bacilli</taxon>
        <taxon>Bacillales</taxon>
        <taxon>Bacillaceae</taxon>
        <taxon>Cytobacillus</taxon>
    </lineage>
</organism>
<dbReference type="PANTHER" id="PTHR33678">
    <property type="entry name" value="BLL1576 PROTEIN"/>
    <property type="match status" value="1"/>
</dbReference>